<feature type="transmembrane region" description="Helical" evidence="1">
    <location>
        <begin position="12"/>
        <end position="30"/>
    </location>
</feature>
<feature type="transmembrane region" description="Helical" evidence="1">
    <location>
        <begin position="176"/>
        <end position="209"/>
    </location>
</feature>
<dbReference type="AlphaFoldDB" id="A0A0G1FQ96"/>
<feature type="transmembrane region" description="Helical" evidence="1">
    <location>
        <begin position="147"/>
        <end position="164"/>
    </location>
</feature>
<name>A0A0G1FQ96_9BACT</name>
<organism evidence="2 3">
    <name type="scientific">Candidatus Woesebacteria bacterium GW2011_GWB1_43_14</name>
    <dbReference type="NCBI Taxonomy" id="1618578"/>
    <lineage>
        <taxon>Bacteria</taxon>
        <taxon>Candidatus Woeseibacteriota</taxon>
    </lineage>
</organism>
<feature type="transmembrane region" description="Helical" evidence="1">
    <location>
        <begin position="123"/>
        <end position="140"/>
    </location>
</feature>
<reference evidence="2 3" key="1">
    <citation type="journal article" date="2015" name="Nature">
        <title>rRNA introns, odd ribosomes, and small enigmatic genomes across a large radiation of phyla.</title>
        <authorList>
            <person name="Brown C.T."/>
            <person name="Hug L.A."/>
            <person name="Thomas B.C."/>
            <person name="Sharon I."/>
            <person name="Castelle C.J."/>
            <person name="Singh A."/>
            <person name="Wilkins M.J."/>
            <person name="Williams K.H."/>
            <person name="Banfield J.F."/>
        </authorList>
    </citation>
    <scope>NUCLEOTIDE SEQUENCE [LARGE SCALE GENOMIC DNA]</scope>
</reference>
<dbReference type="Proteomes" id="UP000034090">
    <property type="component" value="Unassembled WGS sequence"/>
</dbReference>
<keyword evidence="1" id="KW-0472">Membrane</keyword>
<evidence type="ECO:0000313" key="3">
    <source>
        <dbReference type="Proteomes" id="UP000034090"/>
    </source>
</evidence>
<feature type="transmembrane region" description="Helical" evidence="1">
    <location>
        <begin position="96"/>
        <end position="117"/>
    </location>
</feature>
<evidence type="ECO:0000313" key="2">
    <source>
        <dbReference type="EMBL" id="KKS97196.1"/>
    </source>
</evidence>
<proteinExistence type="predicted"/>
<keyword evidence="1" id="KW-1133">Transmembrane helix</keyword>
<feature type="transmembrane region" description="Helical" evidence="1">
    <location>
        <begin position="309"/>
        <end position="328"/>
    </location>
</feature>
<evidence type="ECO:0008006" key="4">
    <source>
        <dbReference type="Google" id="ProtNLM"/>
    </source>
</evidence>
<gene>
    <name evidence="2" type="ORF">UV74_C0013G0318</name>
</gene>
<feature type="transmembrane region" description="Helical" evidence="1">
    <location>
        <begin position="982"/>
        <end position="1003"/>
    </location>
</feature>
<dbReference type="EMBL" id="LCFQ01000013">
    <property type="protein sequence ID" value="KKS97196.1"/>
    <property type="molecule type" value="Genomic_DNA"/>
</dbReference>
<evidence type="ECO:0000256" key="1">
    <source>
        <dbReference type="SAM" id="Phobius"/>
    </source>
</evidence>
<dbReference type="STRING" id="1618578.UV74_C0013G0318"/>
<feature type="transmembrane region" description="Helical" evidence="1">
    <location>
        <begin position="340"/>
        <end position="360"/>
    </location>
</feature>
<feature type="transmembrane region" description="Helical" evidence="1">
    <location>
        <begin position="380"/>
        <end position="400"/>
    </location>
</feature>
<feature type="transmembrane region" description="Helical" evidence="1">
    <location>
        <begin position="68"/>
        <end position="89"/>
    </location>
</feature>
<feature type="transmembrane region" description="Helical" evidence="1">
    <location>
        <begin position="221"/>
        <end position="240"/>
    </location>
</feature>
<sequence length="1009" mass="116033">MKKLTNKFLRSWTSIAGLILGSTPVIWFLGRPGILINGSDTNFPLDPLKWFIRRFYVWHSVSSAGSDFSSSLAGIFFHLVQVVPFILGFNLQTVQIISLVFWFMLITFCSYLFANSLFPRSKLAQIVFIVFYAFNIYLFNTWENVKVANLALVAAIPFGGWILTRLKDGSLGLVNASFWSIVLGIMLSGSGINPAYFLTFLIIIFILFVSEIVCGISRKRLFDYFIVVFFVTLVNMFWILPTLRYILVSVSVTHSIDSISYTNWIDSLSQNTSLFNVFRLQGAWDWYAQDSATGTPLYIPYSVNYFRRLPFVSFSLLIPFLVFLSLLVRSKRRTNGHFYLGFAIMVVLGVFLGTGTHLPTGLVFRFFSERLPFFSLFRSPWYIFTPLLIFSYAGLLGLLISTIQKRTAIVFSMTVILVVGNFFYNYPLVTGKIFRPAMKDNFLVKFPEYVWETKDWLDTEDQIKGRIIGYPDDEIERFKWGYGAVDSLLNLFSDREILFPSLNAPDSNLSLVLKEFYISLKKQKLTSAQNIARILNVGMIFDKRDQISLAPLLPEKITGSPVARLGEWSFYQFPQKDRYLSKIYASQLLFLGYPTDREAVLSLGSFDGESILVNSKDSEVIKISDLERISGRIVSSINSQEKIFRDFQEKEHTLFDRFTHQDLSRVNFSFEVPNDGVYQPVIENYRLGDFGLDFDEEFKIQINGQEQTWQPVRSTDSLIYFAGVELAQGKYEVAIELENKDLVNEDFEGEMKFEREGSESQFVIRNEDTRRFLEIVSSKDADTSAGFVISSFDPLIPYYLSVDYKKIYGENAAIIAVQGRGHTLVKSQLERMPLYSGWKTYGFFYDPVKTESQMKVLLVASRIEDVFGTTVYYDNLSVYRVFTNRLFLVNEKNTILSAPQVYLEDQSPVSYKGTVKGVMGPHILVFSENYSPAWEIKIINSNGRKIDVRPLHFSANLYANAWYLENLPDEYYFEIYYKPQRLFKLGFIILVSSLTISLTFLLGNRLMRK</sequence>
<accession>A0A0G1FQ96</accession>
<protein>
    <recommendedName>
        <fullName evidence="4">Bacterial membrane protein YfhO</fullName>
    </recommendedName>
</protein>
<comment type="caution">
    <text evidence="2">The sequence shown here is derived from an EMBL/GenBank/DDBJ whole genome shotgun (WGS) entry which is preliminary data.</text>
</comment>
<keyword evidence="1" id="KW-0812">Transmembrane</keyword>
<feature type="transmembrane region" description="Helical" evidence="1">
    <location>
        <begin position="407"/>
        <end position="426"/>
    </location>
</feature>